<name>A0AC60QB86_IXOPE</name>
<evidence type="ECO:0000313" key="1">
    <source>
        <dbReference type="EMBL" id="KAG0431292.1"/>
    </source>
</evidence>
<sequence>MNLEDEISLPRGGIRRPSGAQKLTPAKDDLFKSSASGLAKKPSRKRRKKSTKQSGDDEQTLVVVEPLTVHTLAEGMVVLGCVQQAHEFGLKVSLPGAITGQVDIMHVSQPYSTLLRKFAQGVQEDSTELLKLGKMFREGQTVVCKVLSAIPEKEGSPKVCVTLSLDPAEVNSSLVPSMLQTGMVLQAAVSSVEDHGYTMDCGLEGVDGFLPRTEATQFLKKCNENRALVVGQLVSCAVVSETGGGRVLRLTARPSAVGAVYEPEDFTLHSVVPGLKAELTVLEAQEEGLVVTWQGVEGCVHRSHLAGPWELPRDYAIGQKLTGTLLYVQPLVQQPYFSLKGPVVKGQQPFGALRVGALVEEAQVTMVDAHAAHLRLEPSGVRALCARAHLADEEVEDARDFVTPGEHCRCRVLALSYMDRVVVVSMKKSILESSFVATDTLVPGTKLEGTVQRAVPSGLLVSLSPWVQGFVQTLHVSDRPGHQPESGASVRCRLLRIDRSCDPPKLWLTCRRGLVTSRRPIVASYQEATRGTVTDGIVVQASPKGLLVSLYNGIKGWVPLRELTVPGVNLEGQFPLGKIVAVRVVNCNAAEETLTLSLKLSPKENAGFEVQAEHDHSKPGVLEVGMVLSGTVEAKLEDGFSVRLPTGTSAALPKEHLSDFAPHCCLLHDLLPVGTQLNNLMVFSTLGRVVLSRKASLVNAAQKGLIVQHLKNILPGTLVYGVLRAFVRHGMLLNLPAGIRGFVPLKNVADEFLREPSMSGFVVGQCLSARVTEVHAEKNQLRLSTSLKTCATSLDKHAMVLLAARLGDDRLLASLDKGESSQPRTFSLTEVVVKRVDSEADTVYCETVNGGFPAVAAKGCLKGSKLTPGSVLEAIVLHCRPGGREVAEVCLDPSAVRAFKRAKQKQVCSVGFHWHCGSVASSAWMHQDGQCRQPSNFLKLQVTLRSMHRGKVLSVEEDSALVLLSSGHLCQVPRKKHLNDTHLLPLQTGAEVQVWAWK</sequence>
<organism evidence="1 2">
    <name type="scientific">Ixodes persulcatus</name>
    <name type="common">Taiga tick</name>
    <dbReference type="NCBI Taxonomy" id="34615"/>
    <lineage>
        <taxon>Eukaryota</taxon>
        <taxon>Metazoa</taxon>
        <taxon>Ecdysozoa</taxon>
        <taxon>Arthropoda</taxon>
        <taxon>Chelicerata</taxon>
        <taxon>Arachnida</taxon>
        <taxon>Acari</taxon>
        <taxon>Parasitiformes</taxon>
        <taxon>Ixodida</taxon>
        <taxon>Ixodoidea</taxon>
        <taxon>Ixodidae</taxon>
        <taxon>Ixodinae</taxon>
        <taxon>Ixodes</taxon>
    </lineage>
</organism>
<reference evidence="1 2" key="1">
    <citation type="journal article" date="2020" name="Cell">
        <title>Large-Scale Comparative Analyses of Tick Genomes Elucidate Their Genetic Diversity and Vector Capacities.</title>
        <authorList>
            <consortium name="Tick Genome and Microbiome Consortium (TIGMIC)"/>
            <person name="Jia N."/>
            <person name="Wang J."/>
            <person name="Shi W."/>
            <person name="Du L."/>
            <person name="Sun Y."/>
            <person name="Zhan W."/>
            <person name="Jiang J.F."/>
            <person name="Wang Q."/>
            <person name="Zhang B."/>
            <person name="Ji P."/>
            <person name="Bell-Sakyi L."/>
            <person name="Cui X.M."/>
            <person name="Yuan T.T."/>
            <person name="Jiang B.G."/>
            <person name="Yang W.F."/>
            <person name="Lam T.T."/>
            <person name="Chang Q.C."/>
            <person name="Ding S.J."/>
            <person name="Wang X.J."/>
            <person name="Zhu J.G."/>
            <person name="Ruan X.D."/>
            <person name="Zhao L."/>
            <person name="Wei J.T."/>
            <person name="Ye R.Z."/>
            <person name="Que T.C."/>
            <person name="Du C.H."/>
            <person name="Zhou Y.H."/>
            <person name="Cheng J.X."/>
            <person name="Dai P.F."/>
            <person name="Guo W.B."/>
            <person name="Han X.H."/>
            <person name="Huang E.J."/>
            <person name="Li L.F."/>
            <person name="Wei W."/>
            <person name="Gao Y.C."/>
            <person name="Liu J.Z."/>
            <person name="Shao H.Z."/>
            <person name="Wang X."/>
            <person name="Wang C.C."/>
            <person name="Yang T.C."/>
            <person name="Huo Q.B."/>
            <person name="Li W."/>
            <person name="Chen H.Y."/>
            <person name="Chen S.E."/>
            <person name="Zhou L.G."/>
            <person name="Ni X.B."/>
            <person name="Tian J.H."/>
            <person name="Sheng Y."/>
            <person name="Liu T."/>
            <person name="Pan Y.S."/>
            <person name="Xia L.Y."/>
            <person name="Li J."/>
            <person name="Zhao F."/>
            <person name="Cao W.C."/>
        </authorList>
    </citation>
    <scope>NUCLEOTIDE SEQUENCE [LARGE SCALE GENOMIC DNA]</scope>
    <source>
        <strain evidence="1">Iper-2018</strain>
    </source>
</reference>
<proteinExistence type="predicted"/>
<gene>
    <name evidence="1" type="ORF">HPB47_021922</name>
</gene>
<accession>A0AC60QB86</accession>
<keyword evidence="2" id="KW-1185">Reference proteome</keyword>
<dbReference type="EMBL" id="JABSTQ010009238">
    <property type="protein sequence ID" value="KAG0431292.1"/>
    <property type="molecule type" value="Genomic_DNA"/>
</dbReference>
<comment type="caution">
    <text evidence="1">The sequence shown here is derived from an EMBL/GenBank/DDBJ whole genome shotgun (WGS) entry which is preliminary data.</text>
</comment>
<dbReference type="Proteomes" id="UP000805193">
    <property type="component" value="Unassembled WGS sequence"/>
</dbReference>
<protein>
    <submittedName>
        <fullName evidence="1">Uncharacterized protein</fullName>
    </submittedName>
</protein>
<evidence type="ECO:0000313" key="2">
    <source>
        <dbReference type="Proteomes" id="UP000805193"/>
    </source>
</evidence>